<organism evidence="10 11">
    <name type="scientific">Tanticharoenia sakaeratensis NBRC 103193</name>
    <dbReference type="NCBI Taxonomy" id="1231623"/>
    <lineage>
        <taxon>Bacteria</taxon>
        <taxon>Pseudomonadati</taxon>
        <taxon>Pseudomonadota</taxon>
        <taxon>Alphaproteobacteria</taxon>
        <taxon>Acetobacterales</taxon>
        <taxon>Acetobacteraceae</taxon>
        <taxon>Tanticharoenia</taxon>
    </lineage>
</organism>
<dbReference type="SUPFAM" id="SSF48019">
    <property type="entry name" value="post-AAA+ oligomerization domain-like"/>
    <property type="match status" value="1"/>
</dbReference>
<dbReference type="GO" id="GO:0006261">
    <property type="term" value="P:DNA-templated DNA replication"/>
    <property type="evidence" value="ECO:0007669"/>
    <property type="project" value="TreeGrafter"/>
</dbReference>
<dbReference type="Proteomes" id="UP000032679">
    <property type="component" value="Unassembled WGS sequence"/>
</dbReference>
<dbReference type="EC" id="2.7.7.7" evidence="1"/>
<reference evidence="10 11" key="1">
    <citation type="submission" date="2012-10" db="EMBL/GenBank/DDBJ databases">
        <title>Genome sequencing of Tanticharoenia sakaeratensis NBRC 103193.</title>
        <authorList>
            <person name="Azuma Y."/>
            <person name="Hadano H."/>
            <person name="Hirakawa H."/>
            <person name="Matsushita K."/>
        </authorList>
    </citation>
    <scope>NUCLEOTIDE SEQUENCE [LARGE SCALE GENOMIC DNA]</scope>
    <source>
        <strain evidence="10 11">NBRC 103193</strain>
    </source>
</reference>
<dbReference type="GO" id="GO:0003677">
    <property type="term" value="F:DNA binding"/>
    <property type="evidence" value="ECO:0007669"/>
    <property type="project" value="InterPro"/>
</dbReference>
<dbReference type="NCBIfam" id="TIGR01128">
    <property type="entry name" value="holA"/>
    <property type="match status" value="1"/>
</dbReference>
<dbReference type="Gene3D" id="1.10.8.60">
    <property type="match status" value="1"/>
</dbReference>
<proteinExistence type="inferred from homology"/>
<dbReference type="SUPFAM" id="SSF52540">
    <property type="entry name" value="P-loop containing nucleoside triphosphate hydrolases"/>
    <property type="match status" value="1"/>
</dbReference>
<sequence>MKIDARSAARTLEQAGKWRAIVLYGDDHGLIRERAQAAVRVVAESLDDAFRVVALEREQHVRLEEETQALSLIGGRRVVWLRDGNDAIVPMLKRVLDQDSDTLIVVEAPGLMSRAKLRALADQASSIASIGCYPEEGRNLSASVTAMLSERRVRIDRDALDWLTGRLSPDRAMVRAEIEKLVLYAGEGGTLDLDAVTEIVADAGAASLDDAIWGALSGDRAGADRALERALADGVNPVAVARAMLGALGRLQRVRAGMDMGQSRGDAIKALRPPVFFKRLAAFERALERWSAAALLRALRRTQAFELACKQTGAADMALCRRHIAEIAAARRSA</sequence>
<dbReference type="PANTHER" id="PTHR34388:SF1">
    <property type="entry name" value="DNA POLYMERASE III SUBUNIT DELTA"/>
    <property type="match status" value="1"/>
</dbReference>
<dbReference type="Gene3D" id="1.20.272.10">
    <property type="match status" value="1"/>
</dbReference>
<dbReference type="STRING" id="1231623.Tasa_010_125"/>
<keyword evidence="5" id="KW-0235">DNA replication</keyword>
<keyword evidence="3" id="KW-0808">Transferase</keyword>
<evidence type="ECO:0000256" key="7">
    <source>
        <dbReference type="ARBA" id="ARBA00034754"/>
    </source>
</evidence>
<gene>
    <name evidence="10" type="ORF">Tasa_010_125</name>
</gene>
<dbReference type="GO" id="GO:0003887">
    <property type="term" value="F:DNA-directed DNA polymerase activity"/>
    <property type="evidence" value="ECO:0007669"/>
    <property type="project" value="UniProtKB-KW"/>
</dbReference>
<evidence type="ECO:0000256" key="8">
    <source>
        <dbReference type="ARBA" id="ARBA00049244"/>
    </source>
</evidence>
<evidence type="ECO:0000313" key="11">
    <source>
        <dbReference type="Proteomes" id="UP000032679"/>
    </source>
</evidence>
<dbReference type="InterPro" id="IPR008921">
    <property type="entry name" value="DNA_pol3_clamp-load_cplx_C"/>
</dbReference>
<dbReference type="InterPro" id="IPR027417">
    <property type="entry name" value="P-loop_NTPase"/>
</dbReference>
<protein>
    <recommendedName>
        <fullName evidence="2">DNA polymerase III subunit delta</fullName>
        <ecNumber evidence="1">2.7.7.7</ecNumber>
    </recommendedName>
</protein>
<comment type="caution">
    <text evidence="10">The sequence shown here is derived from an EMBL/GenBank/DDBJ whole genome shotgun (WGS) entry which is preliminary data.</text>
</comment>
<evidence type="ECO:0000256" key="5">
    <source>
        <dbReference type="ARBA" id="ARBA00022705"/>
    </source>
</evidence>
<evidence type="ECO:0000256" key="6">
    <source>
        <dbReference type="ARBA" id="ARBA00022932"/>
    </source>
</evidence>
<keyword evidence="6" id="KW-0239">DNA-directed DNA polymerase</keyword>
<comment type="similarity">
    <text evidence="7">Belongs to the DNA polymerase HolA subunit family.</text>
</comment>
<dbReference type="Pfam" id="PF06144">
    <property type="entry name" value="DNA_pol3_delta"/>
    <property type="match status" value="1"/>
</dbReference>
<keyword evidence="4" id="KW-0548">Nucleotidyltransferase</keyword>
<dbReference type="PANTHER" id="PTHR34388">
    <property type="entry name" value="DNA POLYMERASE III SUBUNIT DELTA"/>
    <property type="match status" value="1"/>
</dbReference>
<dbReference type="InterPro" id="IPR010372">
    <property type="entry name" value="DNA_pol3_delta_N"/>
</dbReference>
<dbReference type="OrthoDB" id="9804983at2"/>
<comment type="catalytic activity">
    <reaction evidence="8">
        <text>DNA(n) + a 2'-deoxyribonucleoside 5'-triphosphate = DNA(n+1) + diphosphate</text>
        <dbReference type="Rhea" id="RHEA:22508"/>
        <dbReference type="Rhea" id="RHEA-COMP:17339"/>
        <dbReference type="Rhea" id="RHEA-COMP:17340"/>
        <dbReference type="ChEBI" id="CHEBI:33019"/>
        <dbReference type="ChEBI" id="CHEBI:61560"/>
        <dbReference type="ChEBI" id="CHEBI:173112"/>
        <dbReference type="EC" id="2.7.7.7"/>
    </reaction>
</comment>
<dbReference type="RefSeq" id="WP_048847652.1">
    <property type="nucleotide sequence ID" value="NZ_BALE01000010.1"/>
</dbReference>
<dbReference type="AlphaFoldDB" id="A0A0D6MJW6"/>
<accession>A0A0D6MJW6</accession>
<dbReference type="Gene3D" id="3.40.50.300">
    <property type="entry name" value="P-loop containing nucleotide triphosphate hydrolases"/>
    <property type="match status" value="1"/>
</dbReference>
<dbReference type="EMBL" id="BALE01000010">
    <property type="protein sequence ID" value="GAN53578.1"/>
    <property type="molecule type" value="Genomic_DNA"/>
</dbReference>
<dbReference type="GO" id="GO:0009360">
    <property type="term" value="C:DNA polymerase III complex"/>
    <property type="evidence" value="ECO:0007669"/>
    <property type="project" value="InterPro"/>
</dbReference>
<keyword evidence="11" id="KW-1185">Reference proteome</keyword>
<evidence type="ECO:0000259" key="9">
    <source>
        <dbReference type="Pfam" id="PF06144"/>
    </source>
</evidence>
<evidence type="ECO:0000256" key="4">
    <source>
        <dbReference type="ARBA" id="ARBA00022695"/>
    </source>
</evidence>
<evidence type="ECO:0000313" key="10">
    <source>
        <dbReference type="EMBL" id="GAN53578.1"/>
    </source>
</evidence>
<evidence type="ECO:0000256" key="2">
    <source>
        <dbReference type="ARBA" id="ARBA00017703"/>
    </source>
</evidence>
<evidence type="ECO:0000256" key="1">
    <source>
        <dbReference type="ARBA" id="ARBA00012417"/>
    </source>
</evidence>
<evidence type="ECO:0000256" key="3">
    <source>
        <dbReference type="ARBA" id="ARBA00022679"/>
    </source>
</evidence>
<dbReference type="InterPro" id="IPR005790">
    <property type="entry name" value="DNA_polIII_delta"/>
</dbReference>
<name>A0A0D6MJW6_9PROT</name>
<feature type="domain" description="DNA polymerase III delta N-terminal" evidence="9">
    <location>
        <begin position="22"/>
        <end position="124"/>
    </location>
</feature>